<dbReference type="GO" id="GO:0004866">
    <property type="term" value="F:endopeptidase inhibitor activity"/>
    <property type="evidence" value="ECO:0007669"/>
    <property type="project" value="InterPro"/>
</dbReference>
<dbReference type="RefSeq" id="XP_010279488.1">
    <property type="nucleotide sequence ID" value="XM_010281186.1"/>
</dbReference>
<evidence type="ECO:0000313" key="3">
    <source>
        <dbReference type="RefSeq" id="XP_010279488.1"/>
    </source>
</evidence>
<dbReference type="SMART" id="SM00452">
    <property type="entry name" value="STI"/>
    <property type="match status" value="1"/>
</dbReference>
<dbReference type="OMA" id="QTTEWHV"/>
<evidence type="ECO:0000256" key="1">
    <source>
        <dbReference type="SAM" id="SignalP"/>
    </source>
</evidence>
<sequence>MKTPLLFLLLPLFLLALTARWSPVIAQDEPEAVLDTMGRQLCSTATYFILPAISGMGGGLNFESTKNGTCPFDVVQDEDEESNGLPLAFSPVNPKEEIIRVLTDQNIRFAIDTLLPQPTVWNLGDFNESARTFLVETCGSIGNPGIETLSNWFRIEPFDDDYKLVFCPTVCNFCRPVCGDLGIAIQDGVRHLALGSGLEPLKIKFKKG</sequence>
<dbReference type="eggNOG" id="ENOG502QWSQ">
    <property type="taxonomic scope" value="Eukaryota"/>
</dbReference>
<name>A0A1U8BQD2_NELNU</name>
<accession>A0A1U8BQD2</accession>
<keyword evidence="1" id="KW-0732">Signal</keyword>
<evidence type="ECO:0000313" key="2">
    <source>
        <dbReference type="Proteomes" id="UP000189703"/>
    </source>
</evidence>
<dbReference type="KEGG" id="nnu:104613395"/>
<dbReference type="InterPro" id="IPR002160">
    <property type="entry name" value="Prot_inh_Kunz-lg"/>
</dbReference>
<organism evidence="2 3">
    <name type="scientific">Nelumbo nucifera</name>
    <name type="common">Sacred lotus</name>
    <dbReference type="NCBI Taxonomy" id="4432"/>
    <lineage>
        <taxon>Eukaryota</taxon>
        <taxon>Viridiplantae</taxon>
        <taxon>Streptophyta</taxon>
        <taxon>Embryophyta</taxon>
        <taxon>Tracheophyta</taxon>
        <taxon>Spermatophyta</taxon>
        <taxon>Magnoliopsida</taxon>
        <taxon>Proteales</taxon>
        <taxon>Nelumbonaceae</taxon>
        <taxon>Nelumbo</taxon>
    </lineage>
</organism>
<dbReference type="FunCoup" id="A0A1U8BQD2">
    <property type="interactions" value="213"/>
</dbReference>
<keyword evidence="2" id="KW-1185">Reference proteome</keyword>
<dbReference type="AlphaFoldDB" id="A0A1U8BQD2"/>
<protein>
    <submittedName>
        <fullName evidence="3">Miraculin-like</fullName>
    </submittedName>
</protein>
<dbReference type="SUPFAM" id="SSF50386">
    <property type="entry name" value="STI-like"/>
    <property type="match status" value="1"/>
</dbReference>
<dbReference type="Pfam" id="PF00197">
    <property type="entry name" value="Kunitz_legume"/>
    <property type="match status" value="1"/>
</dbReference>
<proteinExistence type="predicted"/>
<dbReference type="Proteomes" id="UP000189703">
    <property type="component" value="Unplaced"/>
</dbReference>
<gene>
    <name evidence="3" type="primary">LOC104613395</name>
</gene>
<reference evidence="3" key="1">
    <citation type="submission" date="2025-08" db="UniProtKB">
        <authorList>
            <consortium name="RefSeq"/>
        </authorList>
    </citation>
    <scope>IDENTIFICATION</scope>
</reference>
<dbReference type="InParanoid" id="A0A1U8BQD2"/>
<dbReference type="PRINTS" id="PR00291">
    <property type="entry name" value="KUNITZINHBTR"/>
</dbReference>
<dbReference type="InterPro" id="IPR011065">
    <property type="entry name" value="Kunitz_inhibitor_STI-like_sf"/>
</dbReference>
<dbReference type="OrthoDB" id="1872570at2759"/>
<feature type="chain" id="PRO_5010550240" evidence="1">
    <location>
        <begin position="27"/>
        <end position="208"/>
    </location>
</feature>
<feature type="signal peptide" evidence="1">
    <location>
        <begin position="1"/>
        <end position="26"/>
    </location>
</feature>
<dbReference type="GeneID" id="104613395"/>
<dbReference type="PANTHER" id="PTHR33107:SF5">
    <property type="entry name" value="KUNITZ TRYPSIN INHIBITOR 5"/>
    <property type="match status" value="1"/>
</dbReference>
<dbReference type="CDD" id="cd23375">
    <property type="entry name" value="beta-trefoil_STI_VvMLP-like"/>
    <property type="match status" value="1"/>
</dbReference>
<dbReference type="PANTHER" id="PTHR33107">
    <property type="entry name" value="KUNITZ TRYPSIN INHIBITOR 2"/>
    <property type="match status" value="1"/>
</dbReference>
<dbReference type="Gene3D" id="2.80.10.50">
    <property type="match status" value="1"/>
</dbReference>
<dbReference type="STRING" id="4432.A0A1U8BQD2"/>